<evidence type="ECO:0000256" key="2">
    <source>
        <dbReference type="ARBA" id="ARBA00023303"/>
    </source>
</evidence>
<feature type="transmembrane region" description="Helical" evidence="3">
    <location>
        <begin position="316"/>
        <end position="339"/>
    </location>
</feature>
<dbReference type="AlphaFoldDB" id="A0A6J5VLS6"/>
<evidence type="ECO:0000259" key="4">
    <source>
        <dbReference type="PROSITE" id="PS50042"/>
    </source>
</evidence>
<keyword evidence="3" id="KW-0472">Membrane</keyword>
<dbReference type="Pfam" id="PF00027">
    <property type="entry name" value="cNMP_binding"/>
    <property type="match status" value="1"/>
</dbReference>
<dbReference type="PROSITE" id="PS50042">
    <property type="entry name" value="CNMP_BINDING_3"/>
    <property type="match status" value="1"/>
</dbReference>
<dbReference type="GO" id="GO:0034220">
    <property type="term" value="P:monoatomic ion transmembrane transport"/>
    <property type="evidence" value="ECO:0007669"/>
    <property type="project" value="UniProtKB-KW"/>
</dbReference>
<dbReference type="SUPFAM" id="SSF81324">
    <property type="entry name" value="Voltage-gated potassium channels"/>
    <property type="match status" value="1"/>
</dbReference>
<dbReference type="Proteomes" id="UP000507222">
    <property type="component" value="Unassembled WGS sequence"/>
</dbReference>
<evidence type="ECO:0000313" key="6">
    <source>
        <dbReference type="Proteomes" id="UP000507222"/>
    </source>
</evidence>
<gene>
    <name evidence="5" type="ORF">CURHAP_LOCUS46436</name>
</gene>
<dbReference type="GO" id="GO:0016020">
    <property type="term" value="C:membrane"/>
    <property type="evidence" value="ECO:0007669"/>
    <property type="project" value="UniProtKB-SubCell"/>
</dbReference>
<dbReference type="EMBL" id="CAEKDK010000007">
    <property type="protein sequence ID" value="CAB4288275.1"/>
    <property type="molecule type" value="Genomic_DNA"/>
</dbReference>
<keyword evidence="3" id="KW-1133">Transmembrane helix</keyword>
<dbReference type="Gene3D" id="2.60.120.10">
    <property type="entry name" value="Jelly Rolls"/>
    <property type="match status" value="1"/>
</dbReference>
<keyword evidence="1" id="KW-0406">Ion transport</keyword>
<dbReference type="PANTHER" id="PTHR45651:SF68">
    <property type="entry name" value="ION TRANSPORT DOMAIN-CONTAINING PROTEIN"/>
    <property type="match status" value="1"/>
</dbReference>
<reference evidence="5 6" key="1">
    <citation type="submission" date="2020-05" db="EMBL/GenBank/DDBJ databases">
        <authorList>
            <person name="Campoy J."/>
            <person name="Schneeberger K."/>
            <person name="Spophaly S."/>
        </authorList>
    </citation>
    <scope>NUCLEOTIDE SEQUENCE [LARGE SCALE GENOMIC DNA]</scope>
    <source>
        <strain evidence="5">PruArmRojPasFocal</strain>
    </source>
</reference>
<keyword evidence="1" id="KW-1071">Ligand-gated ion channel</keyword>
<feature type="transmembrane region" description="Helical" evidence="3">
    <location>
        <begin position="82"/>
        <end position="108"/>
    </location>
</feature>
<proteinExistence type="predicted"/>
<feature type="transmembrane region" description="Helical" evidence="3">
    <location>
        <begin position="189"/>
        <end position="208"/>
    </location>
</feature>
<organism evidence="5 6">
    <name type="scientific">Prunus armeniaca</name>
    <name type="common">Apricot</name>
    <name type="synonym">Armeniaca vulgaris</name>
    <dbReference type="NCBI Taxonomy" id="36596"/>
    <lineage>
        <taxon>Eukaryota</taxon>
        <taxon>Viridiplantae</taxon>
        <taxon>Streptophyta</taxon>
        <taxon>Embryophyta</taxon>
        <taxon>Tracheophyta</taxon>
        <taxon>Spermatophyta</taxon>
        <taxon>Magnoliopsida</taxon>
        <taxon>eudicotyledons</taxon>
        <taxon>Gunneridae</taxon>
        <taxon>Pentapetalae</taxon>
        <taxon>rosids</taxon>
        <taxon>fabids</taxon>
        <taxon>Rosales</taxon>
        <taxon>Rosaceae</taxon>
        <taxon>Amygdaloideae</taxon>
        <taxon>Amygdaleae</taxon>
        <taxon>Prunus</taxon>
    </lineage>
</organism>
<dbReference type="PANTHER" id="PTHR45651">
    <property type="entry name" value="CYCLIC NUCLEOTIDE-GATED ION CHANNEL 15-RELATED-RELATED"/>
    <property type="match status" value="1"/>
</dbReference>
<dbReference type="InterPro" id="IPR018490">
    <property type="entry name" value="cNMP-bd_dom_sf"/>
</dbReference>
<name>A0A6J5VLS6_PRUAR</name>
<evidence type="ECO:0000256" key="1">
    <source>
        <dbReference type="ARBA" id="ARBA00023286"/>
    </source>
</evidence>
<dbReference type="InterPro" id="IPR014710">
    <property type="entry name" value="RmlC-like_jellyroll"/>
</dbReference>
<dbReference type="SUPFAM" id="SSF51206">
    <property type="entry name" value="cAMP-binding domain-like"/>
    <property type="match status" value="1"/>
</dbReference>
<protein>
    <recommendedName>
        <fullName evidence="4">Cyclic nucleotide-binding domain-containing protein</fullName>
    </recommendedName>
</protein>
<keyword evidence="1" id="KW-0813">Transport</keyword>
<sequence>MLVCLCVLFSVDHDEAGGHRSIGQWPTTKEILGPHDEQPATTFLRKWDIVFTISCVFAVFLDPVYLYVSVVDGARACYHVDLYLLCSIVGLRSALDLFYVMDIAIFCGRRIRSKPNAKTSFKARTILVLRQFVSARGFRAYPILQLSPSSVPLYVLFLPAQYTLRIHHTYKLLKRCTDIETKIGRWLNAILDFLPFILAAHLYGALWYRLSLQREVDCWGHACHDKRVGCDLPQTGYDFYCDTEIYFPNLHLNITHIKASCPINPPDATIFDFGIFLYALQSNMTRSTSIPRNMFQSFWWGLRNLSSFGSNLQTSLYWVEILFTILVSISGIVLFLIYLNTRIQMSRQRSSQHKLRRKMQMMNPSIDLWLSKNAPYDKNLKMVIMKNLNRKVEENKEVDVENILSLVPLIYRRRIMWLLSLNLLQKVPMLENMNENVLKAICEHLQLVKYSEDKYIFREGEPLDKMLFITQGTAWSYPTNASGSSASAIKCLVKGDFYGEELLNWASKLSSFSEFPNSTRIVKAHTKVEAFAIRANNLNIVVSRFWWHFKNRLGHIEEVEHLLACRMQANWRRRHARPV</sequence>
<evidence type="ECO:0000256" key="3">
    <source>
        <dbReference type="SAM" id="Phobius"/>
    </source>
</evidence>
<accession>A0A6J5VLS6</accession>
<dbReference type="SMART" id="SM00100">
    <property type="entry name" value="cNMP"/>
    <property type="match status" value="1"/>
</dbReference>
<feature type="transmembrane region" description="Helical" evidence="3">
    <location>
        <begin position="49"/>
        <end position="70"/>
    </location>
</feature>
<feature type="domain" description="Cyclic nucleotide-binding" evidence="4">
    <location>
        <begin position="429"/>
        <end position="503"/>
    </location>
</feature>
<evidence type="ECO:0000313" key="5">
    <source>
        <dbReference type="EMBL" id="CAB4288275.1"/>
    </source>
</evidence>
<dbReference type="InterPro" id="IPR000595">
    <property type="entry name" value="cNMP-bd_dom"/>
</dbReference>
<dbReference type="CDD" id="cd00038">
    <property type="entry name" value="CAP_ED"/>
    <property type="match status" value="1"/>
</dbReference>
<keyword evidence="2" id="KW-0407">Ion channel</keyword>
<keyword evidence="3" id="KW-0812">Transmembrane</keyword>